<dbReference type="CDD" id="cd00448">
    <property type="entry name" value="YjgF_YER057c_UK114_family"/>
    <property type="match status" value="1"/>
</dbReference>
<dbReference type="STRING" id="1637975.AN957_13370"/>
<proteinExistence type="inferred from homology"/>
<dbReference type="SUPFAM" id="SSF55298">
    <property type="entry name" value="YjgF-like"/>
    <property type="match status" value="1"/>
</dbReference>
<dbReference type="PANTHER" id="PTHR11803">
    <property type="entry name" value="2-IMINOBUTANOATE/2-IMINOPROPANOATE DEAMINASE RIDA"/>
    <property type="match status" value="1"/>
</dbReference>
<dbReference type="PROSITE" id="PS01094">
    <property type="entry name" value="UPF0076"/>
    <property type="match status" value="1"/>
</dbReference>
<evidence type="ECO:0000256" key="1">
    <source>
        <dbReference type="ARBA" id="ARBA00010552"/>
    </source>
</evidence>
<dbReference type="NCBIfam" id="TIGR00004">
    <property type="entry name" value="Rid family detoxifying hydrolase"/>
    <property type="match status" value="1"/>
</dbReference>
<evidence type="ECO:0000313" key="3">
    <source>
        <dbReference type="Proteomes" id="UP000050996"/>
    </source>
</evidence>
<dbReference type="Pfam" id="PF01042">
    <property type="entry name" value="Ribonuc_L-PSP"/>
    <property type="match status" value="1"/>
</dbReference>
<accession>A0A0Q3T7F3</accession>
<name>A0A0Q3T7F3_9BACI</name>
<dbReference type="FunFam" id="3.30.1330.40:FF:000001">
    <property type="entry name" value="L-PSP family endoribonuclease"/>
    <property type="match status" value="1"/>
</dbReference>
<keyword evidence="3" id="KW-1185">Reference proteome</keyword>
<dbReference type="PANTHER" id="PTHR11803:SF39">
    <property type="entry name" value="2-IMINOBUTANOATE_2-IMINOPROPANOATE DEAMINASE"/>
    <property type="match status" value="1"/>
</dbReference>
<dbReference type="InterPro" id="IPR019897">
    <property type="entry name" value="RidA_CS"/>
</dbReference>
<dbReference type="GO" id="GO:0005829">
    <property type="term" value="C:cytosol"/>
    <property type="evidence" value="ECO:0007669"/>
    <property type="project" value="TreeGrafter"/>
</dbReference>
<sequence length="126" mass="13833">MVKEVISTKNAPGAIGPYSQAIKKDQSIFVSGQLPVNPQTGEIPEDIKEQTKQSLNNVKEILEAAGSSLEDVVKVTVFLKDLSNFSEVNEVYGEFFIENYPARCCVEVSRLPKDAGVEIEVMAILE</sequence>
<evidence type="ECO:0000313" key="2">
    <source>
        <dbReference type="EMBL" id="KQL19453.1"/>
    </source>
</evidence>
<protein>
    <submittedName>
        <fullName evidence="2">Reactive intermediate/imine deaminase</fullName>
    </submittedName>
</protein>
<dbReference type="InterPro" id="IPR006056">
    <property type="entry name" value="RidA"/>
</dbReference>
<comment type="caution">
    <text evidence="2">The sequence shown here is derived from an EMBL/GenBank/DDBJ whole genome shotgun (WGS) entry which is preliminary data.</text>
</comment>
<organism evidence="2 3">
    <name type="scientific">Cytobacillus solani</name>
    <dbReference type="NCBI Taxonomy" id="1637975"/>
    <lineage>
        <taxon>Bacteria</taxon>
        <taxon>Bacillati</taxon>
        <taxon>Bacillota</taxon>
        <taxon>Bacilli</taxon>
        <taxon>Bacillales</taxon>
        <taxon>Bacillaceae</taxon>
        <taxon>Cytobacillus</taxon>
    </lineage>
</organism>
<dbReference type="Proteomes" id="UP000050996">
    <property type="component" value="Unassembled WGS sequence"/>
</dbReference>
<dbReference type="InterPro" id="IPR006175">
    <property type="entry name" value="YjgF/YER057c/UK114"/>
</dbReference>
<reference evidence="2 3" key="1">
    <citation type="submission" date="2015-09" db="EMBL/GenBank/DDBJ databases">
        <title>Genome sequencing project for genomic taxonomy and phylogenomics of Bacillus-like bacteria.</title>
        <authorList>
            <person name="Liu B."/>
            <person name="Wang J."/>
            <person name="Zhu Y."/>
            <person name="Liu G."/>
            <person name="Chen Q."/>
            <person name="Chen Z."/>
            <person name="Lan J."/>
            <person name="Che J."/>
            <person name="Ge C."/>
            <person name="Shi H."/>
            <person name="Pan Z."/>
            <person name="Liu X."/>
        </authorList>
    </citation>
    <scope>NUCLEOTIDE SEQUENCE [LARGE SCALE GENOMIC DNA]</scope>
    <source>
        <strain evidence="2 3">FJAT-18043</strain>
    </source>
</reference>
<dbReference type="PATRIC" id="fig|1637975.4.peg.2526"/>
<dbReference type="AlphaFoldDB" id="A0A0Q3T7F3"/>
<dbReference type="InterPro" id="IPR035959">
    <property type="entry name" value="RutC-like_sf"/>
</dbReference>
<gene>
    <name evidence="2" type="ORF">AN957_13370</name>
</gene>
<dbReference type="Gene3D" id="3.30.1330.40">
    <property type="entry name" value="RutC-like"/>
    <property type="match status" value="1"/>
</dbReference>
<comment type="similarity">
    <text evidence="1">Belongs to the RutC family.</text>
</comment>
<dbReference type="EMBL" id="LJIX01000006">
    <property type="protein sequence ID" value="KQL19453.1"/>
    <property type="molecule type" value="Genomic_DNA"/>
</dbReference>
<dbReference type="RefSeq" id="WP_056684602.1">
    <property type="nucleotide sequence ID" value="NZ_CP041305.1"/>
</dbReference>
<dbReference type="GO" id="GO:0019239">
    <property type="term" value="F:deaminase activity"/>
    <property type="evidence" value="ECO:0007669"/>
    <property type="project" value="TreeGrafter"/>
</dbReference>